<sequence>MLFIPPETAQSWKLSENVARTFAGHVRMSCSSSYMNTKGGKVYRTLVDPENVIAYTNSRKEQEVIVFQEMIENIEDIT</sequence>
<gene>
    <name evidence="1" type="ORF">AWH48_16570</name>
</gene>
<dbReference type="Proteomes" id="UP000077271">
    <property type="component" value="Unassembled WGS sequence"/>
</dbReference>
<accession>A0A177KZR0</accession>
<protein>
    <submittedName>
        <fullName evidence="1">Uncharacterized protein</fullName>
    </submittedName>
</protein>
<reference evidence="1 2" key="1">
    <citation type="submission" date="2016-01" db="EMBL/GenBank/DDBJ databases">
        <title>Investigation of taxonomic status of Bacillus aminovorans.</title>
        <authorList>
            <person name="Verma A."/>
            <person name="Pal Y."/>
            <person name="Krishnamurthi S."/>
        </authorList>
    </citation>
    <scope>NUCLEOTIDE SEQUENCE [LARGE SCALE GENOMIC DNA]</scope>
    <source>
        <strain evidence="1 2">DSM 4337</strain>
    </source>
</reference>
<name>A0A177KZR0_9BACI</name>
<dbReference type="RefSeq" id="WP_063974458.1">
    <property type="nucleotide sequence ID" value="NZ_LQWZ01000007.1"/>
</dbReference>
<evidence type="ECO:0000313" key="1">
    <source>
        <dbReference type="EMBL" id="OAH58617.1"/>
    </source>
</evidence>
<organism evidence="1 2">
    <name type="scientific">Domibacillus aminovorans</name>
    <dbReference type="NCBI Taxonomy" id="29332"/>
    <lineage>
        <taxon>Bacteria</taxon>
        <taxon>Bacillati</taxon>
        <taxon>Bacillota</taxon>
        <taxon>Bacilli</taxon>
        <taxon>Bacillales</taxon>
        <taxon>Bacillaceae</taxon>
        <taxon>Domibacillus</taxon>
    </lineage>
</organism>
<evidence type="ECO:0000313" key="2">
    <source>
        <dbReference type="Proteomes" id="UP000077271"/>
    </source>
</evidence>
<dbReference type="AlphaFoldDB" id="A0A177KZR0"/>
<proteinExistence type="predicted"/>
<comment type="caution">
    <text evidence="1">The sequence shown here is derived from an EMBL/GenBank/DDBJ whole genome shotgun (WGS) entry which is preliminary data.</text>
</comment>
<dbReference type="EMBL" id="LQWZ01000007">
    <property type="protein sequence ID" value="OAH58617.1"/>
    <property type="molecule type" value="Genomic_DNA"/>
</dbReference>